<evidence type="ECO:0000313" key="1">
    <source>
        <dbReference type="EMBL" id="KZM28395.1"/>
    </source>
</evidence>
<dbReference type="EMBL" id="JYNV01000019">
    <property type="protein sequence ID" value="KZM28395.1"/>
    <property type="molecule type" value="Genomic_DNA"/>
</dbReference>
<protein>
    <submittedName>
        <fullName evidence="1">Transferase</fullName>
    </submittedName>
</protein>
<dbReference type="InterPro" id="IPR029062">
    <property type="entry name" value="Class_I_gatase-like"/>
</dbReference>
<dbReference type="GO" id="GO:0005634">
    <property type="term" value="C:nucleus"/>
    <property type="evidence" value="ECO:0007669"/>
    <property type="project" value="TreeGrafter"/>
</dbReference>
<keyword evidence="2" id="KW-1185">Reference proteome</keyword>
<proteinExistence type="predicted"/>
<dbReference type="PANTHER" id="PTHR42695">
    <property type="entry name" value="GLUTAMINE AMIDOTRANSFERASE YLR126C-RELATED"/>
    <property type="match status" value="1"/>
</dbReference>
<dbReference type="GO" id="GO:0016740">
    <property type="term" value="F:transferase activity"/>
    <property type="evidence" value="ECO:0007669"/>
    <property type="project" value="UniProtKB-KW"/>
</dbReference>
<dbReference type="SUPFAM" id="SSF52317">
    <property type="entry name" value="Class I glutamine amidotransferase-like"/>
    <property type="match status" value="1"/>
</dbReference>
<reference evidence="1 2" key="1">
    <citation type="journal article" date="2016" name="Sci. Rep.">
        <title>Draft genome sequencing and secretome analysis of fungal phytopathogen Ascochyta rabiei provides insight into the necrotrophic effector repertoire.</title>
        <authorList>
            <person name="Verma S."/>
            <person name="Gazara R.K."/>
            <person name="Nizam S."/>
            <person name="Parween S."/>
            <person name="Chattopadhyay D."/>
            <person name="Verma P.K."/>
        </authorList>
    </citation>
    <scope>NUCLEOTIDE SEQUENCE [LARGE SCALE GENOMIC DNA]</scope>
    <source>
        <strain evidence="1 2">ArDII</strain>
    </source>
</reference>
<dbReference type="InterPro" id="IPR044992">
    <property type="entry name" value="ChyE-like"/>
</dbReference>
<accession>A0A163M4J5</accession>
<keyword evidence="1" id="KW-0808">Transferase</keyword>
<dbReference type="PANTHER" id="PTHR42695:SF5">
    <property type="entry name" value="GLUTAMINE AMIDOTRANSFERASE YLR126C-RELATED"/>
    <property type="match status" value="1"/>
</dbReference>
<dbReference type="Proteomes" id="UP000076837">
    <property type="component" value="Unassembled WGS sequence"/>
</dbReference>
<dbReference type="Gene3D" id="3.40.50.880">
    <property type="match status" value="1"/>
</dbReference>
<dbReference type="OrthoDB" id="92161at2759"/>
<dbReference type="GO" id="GO:0005829">
    <property type="term" value="C:cytosol"/>
    <property type="evidence" value="ECO:0007669"/>
    <property type="project" value="TreeGrafter"/>
</dbReference>
<comment type="caution">
    <text evidence="1">The sequence shown here is derived from an EMBL/GenBank/DDBJ whole genome shotgun (WGS) entry which is preliminary data.</text>
</comment>
<dbReference type="AlphaFoldDB" id="A0A163M4J5"/>
<name>A0A163M4J5_DIDRA</name>
<evidence type="ECO:0000313" key="2">
    <source>
        <dbReference type="Proteomes" id="UP000076837"/>
    </source>
</evidence>
<gene>
    <name evidence="1" type="ORF">ST47_g431</name>
</gene>
<sequence length="218" mass="23662">MGVLTPFKAAVLVNSISELDSSFKAAFQERIISACPGAQVDFFDPIEVQIYPEPVPKMQDFLRTMGGKCPTQKIVGICWGHETIHLAFGGLIGPMDGFEVGVTPIALTSPGSTFCSSYLPSIEAYSIHEFHELEVKTPGKGFTALAENNLCLVNAANIILTFQGHLEVSVKLPMLLLSYTPRYTGASVAEKEALDMKIASPYDGIAIWKKIVHWAGEV</sequence>
<dbReference type="STRING" id="5454.A0A163M4J5"/>
<organism evidence="1 2">
    <name type="scientific">Didymella rabiei</name>
    <name type="common">Chickpea ascochyta blight fungus</name>
    <name type="synonym">Mycosphaerella rabiei</name>
    <dbReference type="NCBI Taxonomy" id="5454"/>
    <lineage>
        <taxon>Eukaryota</taxon>
        <taxon>Fungi</taxon>
        <taxon>Dikarya</taxon>
        <taxon>Ascomycota</taxon>
        <taxon>Pezizomycotina</taxon>
        <taxon>Dothideomycetes</taxon>
        <taxon>Pleosporomycetidae</taxon>
        <taxon>Pleosporales</taxon>
        <taxon>Pleosporineae</taxon>
        <taxon>Didymellaceae</taxon>
        <taxon>Ascochyta</taxon>
    </lineage>
</organism>